<comment type="caution">
    <text evidence="1">The sequence shown here is derived from an EMBL/GenBank/DDBJ whole genome shotgun (WGS) entry which is preliminary data.</text>
</comment>
<organism evidence="1 2">
    <name type="scientific">Diversispora epigaea</name>
    <dbReference type="NCBI Taxonomy" id="1348612"/>
    <lineage>
        <taxon>Eukaryota</taxon>
        <taxon>Fungi</taxon>
        <taxon>Fungi incertae sedis</taxon>
        <taxon>Mucoromycota</taxon>
        <taxon>Glomeromycotina</taxon>
        <taxon>Glomeromycetes</taxon>
        <taxon>Diversisporales</taxon>
        <taxon>Diversisporaceae</taxon>
        <taxon>Diversispora</taxon>
    </lineage>
</organism>
<evidence type="ECO:0000313" key="2">
    <source>
        <dbReference type="Proteomes" id="UP000266861"/>
    </source>
</evidence>
<dbReference type="Proteomes" id="UP000266861">
    <property type="component" value="Unassembled WGS sequence"/>
</dbReference>
<keyword evidence="2" id="KW-1185">Reference proteome</keyword>
<name>A0A397G4Y7_9GLOM</name>
<accession>A0A397G4Y7</accession>
<evidence type="ECO:0000313" key="1">
    <source>
        <dbReference type="EMBL" id="RHZ44924.1"/>
    </source>
</evidence>
<dbReference type="EMBL" id="PQFF01000563">
    <property type="protein sequence ID" value="RHZ44924.1"/>
    <property type="molecule type" value="Genomic_DNA"/>
</dbReference>
<protein>
    <submittedName>
        <fullName evidence="1">Uncharacterized protein</fullName>
    </submittedName>
</protein>
<reference evidence="1 2" key="1">
    <citation type="submission" date="2018-08" db="EMBL/GenBank/DDBJ databases">
        <title>Genome and evolution of the arbuscular mycorrhizal fungus Diversispora epigaea (formerly Glomus versiforme) and its bacterial endosymbionts.</title>
        <authorList>
            <person name="Sun X."/>
            <person name="Fei Z."/>
            <person name="Harrison M."/>
        </authorList>
    </citation>
    <scope>NUCLEOTIDE SEQUENCE [LARGE SCALE GENOMIC DNA]</scope>
    <source>
        <strain evidence="1 2">IT104</strain>
    </source>
</reference>
<dbReference type="AlphaFoldDB" id="A0A397G4Y7"/>
<sequence length="148" mass="17274">MKNRYTPYISSFLNDRGTGDNLEMAEDISKRYITSSPASHYLWNRPSRAERIALRKKNTGIKFRDGFFNYARSPASRKPCYNNLFEQYQIERMERVGQTYEKAKWEAIGGNRSVFSNSNLTSSEYLENRRIRLNATSSRNVVTPVEQP</sequence>
<proteinExistence type="predicted"/>
<dbReference type="OrthoDB" id="2471785at2759"/>
<gene>
    <name evidence="1" type="ORF">Glove_707g58</name>
</gene>